<dbReference type="Gene3D" id="1.10.10.10">
    <property type="entry name" value="Winged helix-like DNA-binding domain superfamily/Winged helix DNA-binding domain"/>
    <property type="match status" value="1"/>
</dbReference>
<evidence type="ECO:0000259" key="7">
    <source>
        <dbReference type="Pfam" id="PF08281"/>
    </source>
</evidence>
<keyword evidence="9" id="KW-1185">Reference proteome</keyword>
<dbReference type="AlphaFoldDB" id="A0A4S3PS48"/>
<dbReference type="Proteomes" id="UP000306477">
    <property type="component" value="Unassembled WGS sequence"/>
</dbReference>
<dbReference type="GO" id="GO:0006352">
    <property type="term" value="P:DNA-templated transcription initiation"/>
    <property type="evidence" value="ECO:0007669"/>
    <property type="project" value="InterPro"/>
</dbReference>
<dbReference type="CDD" id="cd06171">
    <property type="entry name" value="Sigma70_r4"/>
    <property type="match status" value="1"/>
</dbReference>
<dbReference type="InterPro" id="IPR007627">
    <property type="entry name" value="RNA_pol_sigma70_r2"/>
</dbReference>
<evidence type="ECO:0000259" key="6">
    <source>
        <dbReference type="Pfam" id="PF04542"/>
    </source>
</evidence>
<evidence type="ECO:0000256" key="5">
    <source>
        <dbReference type="ARBA" id="ARBA00023163"/>
    </source>
</evidence>
<dbReference type="PANTHER" id="PTHR43133">
    <property type="entry name" value="RNA POLYMERASE ECF-TYPE SIGMA FACTO"/>
    <property type="match status" value="1"/>
</dbReference>
<evidence type="ECO:0000313" key="8">
    <source>
        <dbReference type="EMBL" id="THE12489.1"/>
    </source>
</evidence>
<gene>
    <name evidence="8" type="ORF">E1I69_10850</name>
</gene>
<evidence type="ECO:0000256" key="2">
    <source>
        <dbReference type="ARBA" id="ARBA00023015"/>
    </source>
</evidence>
<dbReference type="InterPro" id="IPR039425">
    <property type="entry name" value="RNA_pol_sigma-70-like"/>
</dbReference>
<organism evidence="8 9">
    <name type="scientific">Bacillus timonensis</name>
    <dbReference type="NCBI Taxonomy" id="1033734"/>
    <lineage>
        <taxon>Bacteria</taxon>
        <taxon>Bacillati</taxon>
        <taxon>Bacillota</taxon>
        <taxon>Bacilli</taxon>
        <taxon>Bacillales</taxon>
        <taxon>Bacillaceae</taxon>
        <taxon>Bacillus</taxon>
    </lineage>
</organism>
<dbReference type="EMBL" id="SLUB01000016">
    <property type="protein sequence ID" value="THE12489.1"/>
    <property type="molecule type" value="Genomic_DNA"/>
</dbReference>
<keyword evidence="2" id="KW-0805">Transcription regulation</keyword>
<comment type="similarity">
    <text evidence="1">Belongs to the sigma-70 factor family. ECF subfamily.</text>
</comment>
<dbReference type="GO" id="GO:0016987">
    <property type="term" value="F:sigma factor activity"/>
    <property type="evidence" value="ECO:0007669"/>
    <property type="project" value="UniProtKB-KW"/>
</dbReference>
<dbReference type="InterPro" id="IPR013325">
    <property type="entry name" value="RNA_pol_sigma_r2"/>
</dbReference>
<dbReference type="Pfam" id="PF08281">
    <property type="entry name" value="Sigma70_r4_2"/>
    <property type="match status" value="1"/>
</dbReference>
<dbReference type="InterPro" id="IPR036388">
    <property type="entry name" value="WH-like_DNA-bd_sf"/>
</dbReference>
<dbReference type="InterPro" id="IPR014284">
    <property type="entry name" value="RNA_pol_sigma-70_dom"/>
</dbReference>
<keyword evidence="5" id="KW-0804">Transcription</keyword>
<evidence type="ECO:0000256" key="3">
    <source>
        <dbReference type="ARBA" id="ARBA00023082"/>
    </source>
</evidence>
<comment type="caution">
    <text evidence="8">The sequence shown here is derived from an EMBL/GenBank/DDBJ whole genome shotgun (WGS) entry which is preliminary data.</text>
</comment>
<evidence type="ECO:0000313" key="9">
    <source>
        <dbReference type="Proteomes" id="UP000306477"/>
    </source>
</evidence>
<dbReference type="RefSeq" id="WP_136379635.1">
    <property type="nucleotide sequence ID" value="NZ_SLUB01000016.1"/>
</dbReference>
<dbReference type="InterPro" id="IPR013324">
    <property type="entry name" value="RNA_pol_sigma_r3/r4-like"/>
</dbReference>
<dbReference type="InterPro" id="IPR013249">
    <property type="entry name" value="RNA_pol_sigma70_r4_t2"/>
</dbReference>
<sequence>MEFSKMYHEYHSRLFRISYSITRDIHLAEDVVHETFIKAINKIDTIEDESKMGAWLSTIATRTAIDFVRVERNKKGTPMDHELIDCLGKTMKQNVEEEVETNIVMEQIHQATRKLKQEYQDVLTLKIWHGLKESQIAHSLNLKPCTVKTRVYRARKELRGFLGQGDEAIIPPLT</sequence>
<keyword evidence="3" id="KW-0731">Sigma factor</keyword>
<feature type="domain" description="RNA polymerase sigma-70 region 2" evidence="6">
    <location>
        <begin position="6"/>
        <end position="72"/>
    </location>
</feature>
<dbReference type="GO" id="GO:0003677">
    <property type="term" value="F:DNA binding"/>
    <property type="evidence" value="ECO:0007669"/>
    <property type="project" value="UniProtKB-KW"/>
</dbReference>
<dbReference type="PANTHER" id="PTHR43133:SF8">
    <property type="entry name" value="RNA POLYMERASE SIGMA FACTOR HI_1459-RELATED"/>
    <property type="match status" value="1"/>
</dbReference>
<dbReference type="SUPFAM" id="SSF88659">
    <property type="entry name" value="Sigma3 and sigma4 domains of RNA polymerase sigma factors"/>
    <property type="match status" value="1"/>
</dbReference>
<proteinExistence type="inferred from homology"/>
<dbReference type="Gene3D" id="1.10.1740.10">
    <property type="match status" value="1"/>
</dbReference>
<dbReference type="NCBIfam" id="TIGR02937">
    <property type="entry name" value="sigma70-ECF"/>
    <property type="match status" value="1"/>
</dbReference>
<dbReference type="Pfam" id="PF04542">
    <property type="entry name" value="Sigma70_r2"/>
    <property type="match status" value="1"/>
</dbReference>
<evidence type="ECO:0000256" key="4">
    <source>
        <dbReference type="ARBA" id="ARBA00023125"/>
    </source>
</evidence>
<evidence type="ECO:0000256" key="1">
    <source>
        <dbReference type="ARBA" id="ARBA00010641"/>
    </source>
</evidence>
<keyword evidence="4" id="KW-0238">DNA-binding</keyword>
<dbReference type="SUPFAM" id="SSF88946">
    <property type="entry name" value="Sigma2 domain of RNA polymerase sigma factors"/>
    <property type="match status" value="1"/>
</dbReference>
<reference evidence="8 9" key="1">
    <citation type="journal article" date="2019" name="Indoor Air">
        <title>Impacts of indoor surface finishes on bacterial viability.</title>
        <authorList>
            <person name="Hu J."/>
            <person name="Maamar S.B."/>
            <person name="Glawe A.J."/>
            <person name="Gottel N."/>
            <person name="Gilbert J.A."/>
            <person name="Hartmann E.M."/>
        </authorList>
    </citation>
    <scope>NUCLEOTIDE SEQUENCE [LARGE SCALE GENOMIC DNA]</scope>
    <source>
        <strain evidence="8 9">AF060A6</strain>
    </source>
</reference>
<accession>A0A4S3PS48</accession>
<dbReference type="OrthoDB" id="188761at2"/>
<feature type="domain" description="RNA polymerase sigma factor 70 region 4 type 2" evidence="7">
    <location>
        <begin position="106"/>
        <end position="158"/>
    </location>
</feature>
<protein>
    <submittedName>
        <fullName evidence="8">RNA polymerase sigma factor</fullName>
    </submittedName>
</protein>
<name>A0A4S3PS48_9BACI</name>